<dbReference type="OrthoDB" id="5294021at2759"/>
<evidence type="ECO:0000313" key="2">
    <source>
        <dbReference type="EMBL" id="GAP85432.1"/>
    </source>
</evidence>
<feature type="region of interest" description="Disordered" evidence="1">
    <location>
        <begin position="29"/>
        <end position="85"/>
    </location>
</feature>
<name>A0A1W2TBX6_ROSNE</name>
<dbReference type="Proteomes" id="UP000054516">
    <property type="component" value="Unassembled WGS sequence"/>
</dbReference>
<evidence type="ECO:0000313" key="3">
    <source>
        <dbReference type="Proteomes" id="UP000054516"/>
    </source>
</evidence>
<gene>
    <name evidence="2" type="ORF">SAMD00023353_1000760</name>
</gene>
<keyword evidence="3" id="KW-1185">Reference proteome</keyword>
<feature type="compositionally biased region" description="Polar residues" evidence="1">
    <location>
        <begin position="34"/>
        <end position="72"/>
    </location>
</feature>
<sequence length="438" mass="48708">MVGSTRNIADDWEHVEDDDTFSIVSLPLSEDDTLASSRTRTNIPASSNPPDNPVAQSYQVRSHSTGSSQTDSPLHDTNSDKTNAIEGSDTHIQDVIGPHTPKAQSGAIADSGAEFDSICETTSFLVKLIPEILSDPCLYVQPRLNNSDIRAECAAIGSHLDRLEEILRVYAKHRRPGTRLSELPVGLSVWLRNLKLELLRIQTALNNPRTQSSYLTTTSQSGQVNAHLERLKSLSSNMDGLMAIIQSDYEDFHTLHMPLIVAPVDDTCKSGRRGHGRSFNSITPGNNNLAHLRRELYALKDQIVAWLNEIHSCEHHGISRSLNQNKHVASLAIGYRRIKDGLETMLSNHGSNWIDHSIAGGLTYPEFCRLNPDTIRSLILQLKDVTDDLFLERSRVQSLSYDSDLGGPFCREKMVIGETSMETLRTIEEVLISILQIR</sequence>
<dbReference type="OMA" id="DEFRTKH"/>
<accession>A0A1W2TBX6</accession>
<proteinExistence type="predicted"/>
<reference evidence="2" key="1">
    <citation type="submission" date="2016-03" db="EMBL/GenBank/DDBJ databases">
        <title>Draft genome sequence of Rosellinia necatrix.</title>
        <authorList>
            <person name="Kanematsu S."/>
        </authorList>
    </citation>
    <scope>NUCLEOTIDE SEQUENCE [LARGE SCALE GENOMIC DNA]</scope>
    <source>
        <strain evidence="2">W97</strain>
    </source>
</reference>
<dbReference type="AlphaFoldDB" id="A0A1W2TBX6"/>
<organism evidence="2">
    <name type="scientific">Rosellinia necatrix</name>
    <name type="common">White root-rot fungus</name>
    <dbReference type="NCBI Taxonomy" id="77044"/>
    <lineage>
        <taxon>Eukaryota</taxon>
        <taxon>Fungi</taxon>
        <taxon>Dikarya</taxon>
        <taxon>Ascomycota</taxon>
        <taxon>Pezizomycotina</taxon>
        <taxon>Sordariomycetes</taxon>
        <taxon>Xylariomycetidae</taxon>
        <taxon>Xylariales</taxon>
        <taxon>Xylariaceae</taxon>
        <taxon>Rosellinia</taxon>
    </lineage>
</organism>
<evidence type="ECO:0000256" key="1">
    <source>
        <dbReference type="SAM" id="MobiDB-lite"/>
    </source>
</evidence>
<protein>
    <submittedName>
        <fullName evidence="2">Uncharacterized protein</fullName>
    </submittedName>
</protein>
<dbReference type="EMBL" id="DF977455">
    <property type="protein sequence ID" value="GAP85432.1"/>
    <property type="molecule type" value="Genomic_DNA"/>
</dbReference>